<name>A0A517M2I1_9BACT</name>
<dbReference type="KEGG" id="ruv:EC9_32800"/>
<keyword evidence="2" id="KW-1185">Reference proteome</keyword>
<dbReference type="AlphaFoldDB" id="A0A517M2I1"/>
<evidence type="ECO:0000313" key="1">
    <source>
        <dbReference type="EMBL" id="QDS89083.1"/>
    </source>
</evidence>
<dbReference type="EMBL" id="CP036261">
    <property type="protein sequence ID" value="QDS89083.1"/>
    <property type="molecule type" value="Genomic_DNA"/>
</dbReference>
<protein>
    <submittedName>
        <fullName evidence="1">Uncharacterized protein</fullName>
    </submittedName>
</protein>
<evidence type="ECO:0000313" key="2">
    <source>
        <dbReference type="Proteomes" id="UP000319557"/>
    </source>
</evidence>
<reference evidence="1 2" key="1">
    <citation type="submission" date="2019-02" db="EMBL/GenBank/DDBJ databases">
        <title>Deep-cultivation of Planctomycetes and their phenomic and genomic characterization uncovers novel biology.</title>
        <authorList>
            <person name="Wiegand S."/>
            <person name="Jogler M."/>
            <person name="Boedeker C."/>
            <person name="Pinto D."/>
            <person name="Vollmers J."/>
            <person name="Rivas-Marin E."/>
            <person name="Kohn T."/>
            <person name="Peeters S.H."/>
            <person name="Heuer A."/>
            <person name="Rast P."/>
            <person name="Oberbeckmann S."/>
            <person name="Bunk B."/>
            <person name="Jeske O."/>
            <person name="Meyerdierks A."/>
            <person name="Storesund J.E."/>
            <person name="Kallscheuer N."/>
            <person name="Luecker S."/>
            <person name="Lage O.M."/>
            <person name="Pohl T."/>
            <person name="Merkel B.J."/>
            <person name="Hornburger P."/>
            <person name="Mueller R.-W."/>
            <person name="Bruemmer F."/>
            <person name="Labrenz M."/>
            <person name="Spormann A.M."/>
            <person name="Op den Camp H."/>
            <person name="Overmann J."/>
            <person name="Amann R."/>
            <person name="Jetten M.S.M."/>
            <person name="Mascher T."/>
            <person name="Medema M.H."/>
            <person name="Devos D.P."/>
            <person name="Kaster A.-K."/>
            <person name="Ovreas L."/>
            <person name="Rohde M."/>
            <person name="Galperin M.Y."/>
            <person name="Jogler C."/>
        </authorList>
    </citation>
    <scope>NUCLEOTIDE SEQUENCE [LARGE SCALE GENOMIC DNA]</scope>
    <source>
        <strain evidence="1 2">EC9</strain>
    </source>
</reference>
<gene>
    <name evidence="1" type="ORF">EC9_32800</name>
</gene>
<organism evidence="1 2">
    <name type="scientific">Rosistilla ulvae</name>
    <dbReference type="NCBI Taxonomy" id="1930277"/>
    <lineage>
        <taxon>Bacteria</taxon>
        <taxon>Pseudomonadati</taxon>
        <taxon>Planctomycetota</taxon>
        <taxon>Planctomycetia</taxon>
        <taxon>Pirellulales</taxon>
        <taxon>Pirellulaceae</taxon>
        <taxon>Rosistilla</taxon>
    </lineage>
</organism>
<accession>A0A517M2I1</accession>
<dbReference type="Proteomes" id="UP000319557">
    <property type="component" value="Chromosome"/>
</dbReference>
<sequence length="283" mass="29965">MPPPLNDWVSTACHAAPARGAMPPRLNDWVSTACHAAPARGAMPPRLNDWVSTACHAAPTRGAMPPPLNDWVSTACHAAPTRGAMPPPLNDWVSTACHAAPTRGALPPRLNDWLSAARRAAPTRGALPSRLNDWGLSGCATKTSRSETRQEFRRSALCGPGSLDDFGYGLSGGAREIVGCDSWQSGQNRGWLRAFGETGKWGAWNVELTSRRLPIVGNVATEGLKLAIHGKSRGRSATLKLSVELCGVGCRHRGLSSDNRRLVRGAGDAFAAVAGASGVDWLR</sequence>
<proteinExistence type="predicted"/>